<dbReference type="InterPro" id="IPR015168">
    <property type="entry name" value="SsuA/THI5"/>
</dbReference>
<sequence length="342" mass="38075">MHERQRSTGSLLFQAFSLMVVVALLSLAAYPSLLHAEPPFKKASLIPLWSPQAQFAGYYVALEKGLYRRYGVELTILNGGSGNSPVEALQSGRADYAVMWLTTALRHRDAGIRLVNISQVIQRSSMMLISRKSSRIDSLQGMNGKKVGLWDGDLSIPPLTLFSRRGITIRQVPLTNTVNLFLRGGIEVTSAMWYNEYHVILNSGVDADELNAVFLSEQGVNFPEDGIYGLEKTVKGDPALAAAIADASREGWQYAFDHPEEALDIVMKYMLRAHVPANRMHQKWMLNRMRDIIMPGTAFGKLPSGTLDRKDYHDAGNAMQRAGLIGGYPDYADFTWRHDAVQ</sequence>
<dbReference type="PANTHER" id="PTHR31528:SF1">
    <property type="entry name" value="4-AMINO-5-HYDROXYMETHYL-2-METHYLPYRIMIDINE PHOSPHATE SYNTHASE THI11-RELATED"/>
    <property type="match status" value="1"/>
</dbReference>
<dbReference type="Proteomes" id="UP000076481">
    <property type="component" value="Unassembled WGS sequence"/>
</dbReference>
<keyword evidence="5" id="KW-0808">Transferase</keyword>
<dbReference type="Pfam" id="PF09084">
    <property type="entry name" value="NMT1"/>
    <property type="match status" value="1"/>
</dbReference>
<keyword evidence="9" id="KW-0408">Iron</keyword>
<evidence type="ECO:0000256" key="4">
    <source>
        <dbReference type="ARBA" id="ARBA00011738"/>
    </source>
</evidence>
<proteinExistence type="inferred from homology"/>
<gene>
    <name evidence="13" type="ORF">A3K90_04990</name>
</gene>
<evidence type="ECO:0000259" key="12">
    <source>
        <dbReference type="Pfam" id="PF09084"/>
    </source>
</evidence>
<comment type="caution">
    <text evidence="13">The sequence shown here is derived from an EMBL/GenBank/DDBJ whole genome shotgun (WGS) entry which is preliminary data.</text>
</comment>
<organism evidence="13 14">
    <name type="scientific">Pelodictyon luteolum</name>
    <dbReference type="NCBI Taxonomy" id="1100"/>
    <lineage>
        <taxon>Bacteria</taxon>
        <taxon>Pseudomonadati</taxon>
        <taxon>Chlorobiota</taxon>
        <taxon>Chlorobiia</taxon>
        <taxon>Chlorobiales</taxon>
        <taxon>Chlorobiaceae</taxon>
        <taxon>Chlorobium/Pelodictyon group</taxon>
        <taxon>Pelodictyon</taxon>
    </lineage>
</organism>
<comment type="function">
    <text evidence="1">Responsible for the formation of the pyrimidine heterocycle in the thiamine biosynthesis pathway. Catalyzes the formation of hydroxymethylpyrimidine phosphate (HMP-P) from histidine and pyridoxal phosphate (PLP). The protein uses PLP and the active site histidine to form HMP-P, generating an inactive enzyme. The enzyme can only undergo a single turnover, which suggests it is a suicide enzyme.</text>
</comment>
<evidence type="ECO:0000256" key="7">
    <source>
        <dbReference type="ARBA" id="ARBA00022898"/>
    </source>
</evidence>
<evidence type="ECO:0000256" key="8">
    <source>
        <dbReference type="ARBA" id="ARBA00022977"/>
    </source>
</evidence>
<evidence type="ECO:0000313" key="13">
    <source>
        <dbReference type="EMBL" id="KZK74290.1"/>
    </source>
</evidence>
<dbReference type="GO" id="GO:0016740">
    <property type="term" value="F:transferase activity"/>
    <property type="evidence" value="ECO:0007669"/>
    <property type="project" value="UniProtKB-KW"/>
</dbReference>
<evidence type="ECO:0000256" key="9">
    <source>
        <dbReference type="ARBA" id="ARBA00023004"/>
    </source>
</evidence>
<evidence type="ECO:0000256" key="3">
    <source>
        <dbReference type="ARBA" id="ARBA00009406"/>
    </source>
</evidence>
<evidence type="ECO:0000256" key="11">
    <source>
        <dbReference type="ARBA" id="ARBA00048179"/>
    </source>
</evidence>
<dbReference type="PANTHER" id="PTHR31528">
    <property type="entry name" value="4-AMINO-5-HYDROXYMETHYL-2-METHYLPYRIMIDINE PHOSPHATE SYNTHASE THI11-RELATED"/>
    <property type="match status" value="1"/>
</dbReference>
<evidence type="ECO:0000256" key="10">
    <source>
        <dbReference type="ARBA" id="ARBA00033171"/>
    </source>
</evidence>
<accession>A0A165LQ33</accession>
<dbReference type="Gene3D" id="3.40.190.10">
    <property type="entry name" value="Periplasmic binding protein-like II"/>
    <property type="match status" value="2"/>
</dbReference>
<keyword evidence="8" id="KW-0784">Thiamine biosynthesis</keyword>
<keyword evidence="7" id="KW-0663">Pyridoxal phosphate</keyword>
<dbReference type="EMBL" id="LVWG01000030">
    <property type="protein sequence ID" value="KZK74290.1"/>
    <property type="molecule type" value="Genomic_DNA"/>
</dbReference>
<evidence type="ECO:0000256" key="2">
    <source>
        <dbReference type="ARBA" id="ARBA00004948"/>
    </source>
</evidence>
<evidence type="ECO:0000256" key="1">
    <source>
        <dbReference type="ARBA" id="ARBA00003469"/>
    </source>
</evidence>
<dbReference type="GO" id="GO:0046872">
    <property type="term" value="F:metal ion binding"/>
    <property type="evidence" value="ECO:0007669"/>
    <property type="project" value="UniProtKB-KW"/>
</dbReference>
<protein>
    <recommendedName>
        <fullName evidence="10">Thiamine pyrimidine synthase</fullName>
    </recommendedName>
</protein>
<comment type="subunit">
    <text evidence="4">Homodimer.</text>
</comment>
<evidence type="ECO:0000256" key="5">
    <source>
        <dbReference type="ARBA" id="ARBA00022679"/>
    </source>
</evidence>
<dbReference type="GO" id="GO:0009228">
    <property type="term" value="P:thiamine biosynthetic process"/>
    <property type="evidence" value="ECO:0007669"/>
    <property type="project" value="UniProtKB-KW"/>
</dbReference>
<dbReference type="SUPFAM" id="SSF53850">
    <property type="entry name" value="Periplasmic binding protein-like II"/>
    <property type="match status" value="1"/>
</dbReference>
<comment type="pathway">
    <text evidence="2">Cofactor biosynthesis; thiamine diphosphate biosynthesis.</text>
</comment>
<dbReference type="InterPro" id="IPR027939">
    <property type="entry name" value="NMT1/THI5"/>
</dbReference>
<comment type="similarity">
    <text evidence="3">Belongs to the NMT1/THI5 family.</text>
</comment>
<evidence type="ECO:0000256" key="6">
    <source>
        <dbReference type="ARBA" id="ARBA00022723"/>
    </source>
</evidence>
<comment type="catalytic activity">
    <reaction evidence="11">
        <text>N(6)-(pyridoxal phosphate)-L-lysyl-[4-amino-5-hydroxymethyl-2-methylpyrimidine phosphate synthase] + L-histidyl-[4-amino-5-hydroxymethyl-2-methylpyrimidine phosphate synthase] + 2 Fe(3+) + 4 H2O = L-lysyl-[4-amino-5-hydroxymethyl-2-methylpyrimidine phosphate synthase] + (2S)-2-amino-5-hydroxy-4-oxopentanoyl-[4-amino-5-hydroxymethyl-2-methylpyrimidine phosphate synthase] + 4-amino-2-methyl-5-(phosphooxymethyl)pyrimidine + 3-oxopropanoate + 2 Fe(2+) + 2 H(+)</text>
        <dbReference type="Rhea" id="RHEA:65756"/>
        <dbReference type="Rhea" id="RHEA-COMP:16892"/>
        <dbReference type="Rhea" id="RHEA-COMP:16893"/>
        <dbReference type="Rhea" id="RHEA-COMP:16894"/>
        <dbReference type="Rhea" id="RHEA-COMP:16895"/>
        <dbReference type="ChEBI" id="CHEBI:15377"/>
        <dbReference type="ChEBI" id="CHEBI:15378"/>
        <dbReference type="ChEBI" id="CHEBI:29033"/>
        <dbReference type="ChEBI" id="CHEBI:29034"/>
        <dbReference type="ChEBI" id="CHEBI:29969"/>
        <dbReference type="ChEBI" id="CHEBI:29979"/>
        <dbReference type="ChEBI" id="CHEBI:33190"/>
        <dbReference type="ChEBI" id="CHEBI:58354"/>
        <dbReference type="ChEBI" id="CHEBI:143915"/>
        <dbReference type="ChEBI" id="CHEBI:157692"/>
    </reaction>
    <physiologicalReaction direction="left-to-right" evidence="11">
        <dbReference type="Rhea" id="RHEA:65757"/>
    </physiologicalReaction>
</comment>
<name>A0A165LQ33_PELLU</name>
<feature type="domain" description="SsuA/THI5-like" evidence="12">
    <location>
        <begin position="53"/>
        <end position="262"/>
    </location>
</feature>
<reference evidence="13 14" key="1">
    <citation type="submission" date="2016-03" db="EMBL/GenBank/DDBJ databases">
        <title>Speciation and ecological success in dimly lit waters: horizontal gene transfer in a green sulfur bacteria bloom unveiled by metagenomic assembly.</title>
        <authorList>
            <person name="Llorens-Mares T."/>
            <person name="Liu Z."/>
            <person name="Allen L.Z."/>
            <person name="Rusch D.B."/>
            <person name="Craig M.T."/>
            <person name="Dupont C.L."/>
            <person name="Bryant D.A."/>
            <person name="Casamayor E.O."/>
        </authorList>
    </citation>
    <scope>NUCLEOTIDE SEQUENCE [LARGE SCALE GENOMIC DNA]</scope>
    <source>
        <strain evidence="13">CIII</strain>
    </source>
</reference>
<dbReference type="AlphaFoldDB" id="A0A165LQ33"/>
<evidence type="ECO:0000313" key="14">
    <source>
        <dbReference type="Proteomes" id="UP000076481"/>
    </source>
</evidence>
<keyword evidence="6" id="KW-0479">Metal-binding</keyword>